<keyword evidence="3" id="KW-0133">Cell shape</keyword>
<accession>A0AAU7DVA3</accession>
<feature type="transmembrane region" description="Helical" evidence="7">
    <location>
        <begin position="16"/>
        <end position="33"/>
    </location>
</feature>
<feature type="transmembrane region" description="Helical" evidence="7">
    <location>
        <begin position="343"/>
        <end position="364"/>
    </location>
</feature>
<proteinExistence type="predicted"/>
<feature type="transmembrane region" description="Helical" evidence="7">
    <location>
        <begin position="131"/>
        <end position="148"/>
    </location>
</feature>
<feature type="transmembrane region" description="Helical" evidence="7">
    <location>
        <begin position="409"/>
        <end position="428"/>
    </location>
</feature>
<feature type="transmembrane region" description="Helical" evidence="7">
    <location>
        <begin position="376"/>
        <end position="397"/>
    </location>
</feature>
<feature type="transmembrane region" description="Helical" evidence="7">
    <location>
        <begin position="256"/>
        <end position="275"/>
    </location>
</feature>
<feature type="region of interest" description="Disordered" evidence="6">
    <location>
        <begin position="482"/>
        <end position="502"/>
    </location>
</feature>
<sequence length="502" mass="54510">MKATQPPVRTGRGSELFLILLALIIGMGAYVITDLQVNGELPANFYLLSFGMAVLGLGLHLIVRFRAKYADPLLVPSALVLNGIGLAMIHRIDLARETDLAERQLMWTAVGVVGACVIIWVLKDHRILRRFTYLAGVSALLLTLLPLIPGIGKTINGARIWIFIGPFSLQPAEFAKILLAVFFAGYLVDNRDRLALAGPKIFGIHLPRIADFGPLILIWLAAIGILIMQKDLGTSLLFFGLFVAMLYIATQRLSWIIIGGVLFASGAALVVANFSHVQQRFNGWLNAFDNDVYNAVGGSGQLVSGLFGMANGGLFGTGLGDGQPHKVPFSYSDFIFPSLGEELGLMGLFAILTIYMVFVQRGFYIAVSTRDGFGKLLASGLAFVFAWQCFVVIGGVTRLIPLTGLTTPFLAYGGSSLLANWLIAGLLIRISDRSRRPEYAMTNPKRSSRPHDGAPVQSVGKAEMNTEVNQWVSAQNEQSTQIITQLDGATNILDRKGDRPNE</sequence>
<dbReference type="GO" id="GO:0005886">
    <property type="term" value="C:plasma membrane"/>
    <property type="evidence" value="ECO:0007669"/>
    <property type="project" value="TreeGrafter"/>
</dbReference>
<feature type="region of interest" description="Disordered" evidence="6">
    <location>
        <begin position="438"/>
        <end position="458"/>
    </location>
</feature>
<evidence type="ECO:0000256" key="5">
    <source>
        <dbReference type="ARBA" id="ARBA00023136"/>
    </source>
</evidence>
<evidence type="ECO:0000256" key="6">
    <source>
        <dbReference type="SAM" id="MobiDB-lite"/>
    </source>
</evidence>
<feature type="transmembrane region" description="Helical" evidence="7">
    <location>
        <begin position="45"/>
        <end position="62"/>
    </location>
</feature>
<keyword evidence="4 7" id="KW-1133">Transmembrane helix</keyword>
<evidence type="ECO:0000256" key="7">
    <source>
        <dbReference type="SAM" id="Phobius"/>
    </source>
</evidence>
<gene>
    <name evidence="8" type="ORF">V5R04_13345</name>
</gene>
<keyword evidence="2 7" id="KW-0812">Transmembrane</keyword>
<feature type="transmembrane region" description="Helical" evidence="7">
    <location>
        <begin position="104"/>
        <end position="122"/>
    </location>
</feature>
<evidence type="ECO:0000256" key="3">
    <source>
        <dbReference type="ARBA" id="ARBA00022960"/>
    </source>
</evidence>
<dbReference type="EMBL" id="CP146203">
    <property type="protein sequence ID" value="XBH21186.1"/>
    <property type="molecule type" value="Genomic_DNA"/>
</dbReference>
<protein>
    <submittedName>
        <fullName evidence="8">FtsW/RodA/SpoVE family cell cycle protein</fullName>
    </submittedName>
</protein>
<dbReference type="GO" id="GO:0032153">
    <property type="term" value="C:cell division site"/>
    <property type="evidence" value="ECO:0007669"/>
    <property type="project" value="TreeGrafter"/>
</dbReference>
<dbReference type="AlphaFoldDB" id="A0AAU7DVA3"/>
<feature type="transmembrane region" description="Helical" evidence="7">
    <location>
        <begin position="160"/>
        <end position="188"/>
    </location>
</feature>
<evidence type="ECO:0000256" key="1">
    <source>
        <dbReference type="ARBA" id="ARBA00004141"/>
    </source>
</evidence>
<keyword evidence="5 7" id="KW-0472">Membrane</keyword>
<dbReference type="GO" id="GO:0051301">
    <property type="term" value="P:cell division"/>
    <property type="evidence" value="ECO:0007669"/>
    <property type="project" value="InterPro"/>
</dbReference>
<reference evidence="8" key="1">
    <citation type="submission" date="2024-02" db="EMBL/GenBank/DDBJ databases">
        <title>Tomenella chthoni gen. nov. sp. nov., a member of the family Jonesiaceae isolated from bat guano.</title>
        <authorList>
            <person name="Miller S.L."/>
            <person name="King J."/>
            <person name="Sankaranarayanan K."/>
            <person name="Lawson P.A."/>
        </authorList>
    </citation>
    <scope>NUCLEOTIDE SEQUENCE</scope>
    <source>
        <strain evidence="8">BS-20</strain>
    </source>
</reference>
<name>A0AAU7DVA3_9MICO</name>
<feature type="transmembrane region" description="Helical" evidence="7">
    <location>
        <begin position="209"/>
        <end position="227"/>
    </location>
</feature>
<feature type="transmembrane region" description="Helical" evidence="7">
    <location>
        <begin position="233"/>
        <end position="249"/>
    </location>
</feature>
<evidence type="ECO:0000256" key="2">
    <source>
        <dbReference type="ARBA" id="ARBA00022692"/>
    </source>
</evidence>
<dbReference type="GO" id="GO:0015648">
    <property type="term" value="F:lipid-linked peptidoglycan transporter activity"/>
    <property type="evidence" value="ECO:0007669"/>
    <property type="project" value="TreeGrafter"/>
</dbReference>
<comment type="subcellular location">
    <subcellularLocation>
        <location evidence="1">Membrane</location>
        <topology evidence="1">Multi-pass membrane protein</topology>
    </subcellularLocation>
</comment>
<dbReference type="PANTHER" id="PTHR30474:SF3">
    <property type="entry name" value="PEPTIDOGLYCAN GLYCOSYLTRANSFERASE RODA"/>
    <property type="match status" value="1"/>
</dbReference>
<dbReference type="PANTHER" id="PTHR30474">
    <property type="entry name" value="CELL CYCLE PROTEIN"/>
    <property type="match status" value="1"/>
</dbReference>
<feature type="transmembrane region" description="Helical" evidence="7">
    <location>
        <begin position="74"/>
        <end position="92"/>
    </location>
</feature>
<evidence type="ECO:0000256" key="4">
    <source>
        <dbReference type="ARBA" id="ARBA00022989"/>
    </source>
</evidence>
<organism evidence="8">
    <name type="scientific">Jonesiaceae bacterium BS-20</name>
    <dbReference type="NCBI Taxonomy" id="3120821"/>
    <lineage>
        <taxon>Bacteria</taxon>
        <taxon>Bacillati</taxon>
        <taxon>Actinomycetota</taxon>
        <taxon>Actinomycetes</taxon>
        <taxon>Micrococcales</taxon>
        <taxon>Jonesiaceae</taxon>
    </lineage>
</organism>
<dbReference type="InterPro" id="IPR001182">
    <property type="entry name" value="FtsW/RodA"/>
</dbReference>
<evidence type="ECO:0000313" key="8">
    <source>
        <dbReference type="EMBL" id="XBH21186.1"/>
    </source>
</evidence>
<dbReference type="GO" id="GO:0008360">
    <property type="term" value="P:regulation of cell shape"/>
    <property type="evidence" value="ECO:0007669"/>
    <property type="project" value="UniProtKB-KW"/>
</dbReference>
<feature type="compositionally biased region" description="Basic and acidic residues" evidence="6">
    <location>
        <begin position="493"/>
        <end position="502"/>
    </location>
</feature>
<dbReference type="Pfam" id="PF01098">
    <property type="entry name" value="FTSW_RODA_SPOVE"/>
    <property type="match status" value="1"/>
</dbReference>